<protein>
    <submittedName>
        <fullName evidence="1">Uncharacterized protein</fullName>
    </submittedName>
</protein>
<comment type="caution">
    <text evidence="1">The sequence shown here is derived from an EMBL/GenBank/DDBJ whole genome shotgun (WGS) entry which is preliminary data.</text>
</comment>
<dbReference type="EMBL" id="BKCJ010001923">
    <property type="protein sequence ID" value="GEU44995.1"/>
    <property type="molecule type" value="Genomic_DNA"/>
</dbReference>
<sequence>MDVAFGSVVEIEDSDSLGYGFDRNTNSLNFGHDILRDILGRNCLYEVHTSAYHPSCKFMKRGCLYDRIDVASTDENKGFGADLEFTREIEFEKDFVLEDLKSFIRSVVEEDSSSVKNSLCWTI</sequence>
<gene>
    <name evidence="1" type="ORF">Tci_016973</name>
</gene>
<dbReference type="AlphaFoldDB" id="A0A6L2KAD4"/>
<organism evidence="1">
    <name type="scientific">Tanacetum cinerariifolium</name>
    <name type="common">Dalmatian daisy</name>
    <name type="synonym">Chrysanthemum cinerariifolium</name>
    <dbReference type="NCBI Taxonomy" id="118510"/>
    <lineage>
        <taxon>Eukaryota</taxon>
        <taxon>Viridiplantae</taxon>
        <taxon>Streptophyta</taxon>
        <taxon>Embryophyta</taxon>
        <taxon>Tracheophyta</taxon>
        <taxon>Spermatophyta</taxon>
        <taxon>Magnoliopsida</taxon>
        <taxon>eudicotyledons</taxon>
        <taxon>Gunneridae</taxon>
        <taxon>Pentapetalae</taxon>
        <taxon>asterids</taxon>
        <taxon>campanulids</taxon>
        <taxon>Asterales</taxon>
        <taxon>Asteraceae</taxon>
        <taxon>Asteroideae</taxon>
        <taxon>Anthemideae</taxon>
        <taxon>Anthemidinae</taxon>
        <taxon>Tanacetum</taxon>
    </lineage>
</organism>
<evidence type="ECO:0000313" key="1">
    <source>
        <dbReference type="EMBL" id="GEU44995.1"/>
    </source>
</evidence>
<reference evidence="1" key="1">
    <citation type="journal article" date="2019" name="Sci. Rep.">
        <title>Draft genome of Tanacetum cinerariifolium, the natural source of mosquito coil.</title>
        <authorList>
            <person name="Yamashiro T."/>
            <person name="Shiraishi A."/>
            <person name="Satake H."/>
            <person name="Nakayama K."/>
        </authorList>
    </citation>
    <scope>NUCLEOTIDE SEQUENCE</scope>
</reference>
<proteinExistence type="predicted"/>
<name>A0A6L2KAD4_TANCI</name>
<accession>A0A6L2KAD4</accession>